<dbReference type="RefSeq" id="WP_063977825.1">
    <property type="nucleotide sequence ID" value="NZ_FCOK02000020.1"/>
</dbReference>
<dbReference type="Gene3D" id="2.60.40.4150">
    <property type="entry name" value="Type VI secretion system, lipoprotein SciN"/>
    <property type="match status" value="1"/>
</dbReference>
<dbReference type="PANTHER" id="PTHR37625:SF4">
    <property type="entry name" value="OUTER MEMBRANE LIPOPROTEIN"/>
    <property type="match status" value="1"/>
</dbReference>
<dbReference type="InterPro" id="IPR017734">
    <property type="entry name" value="T6SS_SciN"/>
</dbReference>
<evidence type="ECO:0000256" key="2">
    <source>
        <dbReference type="SAM" id="SignalP"/>
    </source>
</evidence>
<dbReference type="NCBIfam" id="TIGR03352">
    <property type="entry name" value="VI_chp_3"/>
    <property type="match status" value="1"/>
</dbReference>
<feature type="region of interest" description="Disordered" evidence="1">
    <location>
        <begin position="176"/>
        <end position="227"/>
    </location>
</feature>
<accession>A0A158GUW0</accession>
<dbReference type="InterPro" id="IPR038706">
    <property type="entry name" value="Type_VI_SciN-like_sf"/>
</dbReference>
<keyword evidence="3" id="KW-0449">Lipoprotein</keyword>
<feature type="signal peptide" evidence="2">
    <location>
        <begin position="1"/>
        <end position="22"/>
    </location>
</feature>
<dbReference type="Proteomes" id="UP000054683">
    <property type="component" value="Unassembled WGS sequence"/>
</dbReference>
<dbReference type="PROSITE" id="PS51257">
    <property type="entry name" value="PROKAR_LIPOPROTEIN"/>
    <property type="match status" value="1"/>
</dbReference>
<dbReference type="Pfam" id="PF12790">
    <property type="entry name" value="T6SS-SciN"/>
    <property type="match status" value="1"/>
</dbReference>
<reference evidence="3 4" key="1">
    <citation type="submission" date="2016-01" db="EMBL/GenBank/DDBJ databases">
        <authorList>
            <person name="Oliw E.H."/>
        </authorList>
    </citation>
    <scope>NUCLEOTIDE SEQUENCE [LARGE SCALE GENOMIC DNA]</scope>
    <source>
        <strain evidence="3">LMG 27134</strain>
    </source>
</reference>
<dbReference type="OrthoDB" id="7021080at2"/>
<organism evidence="3 4">
    <name type="scientific">Caballeronia udeis</name>
    <dbReference type="NCBI Taxonomy" id="1232866"/>
    <lineage>
        <taxon>Bacteria</taxon>
        <taxon>Pseudomonadati</taxon>
        <taxon>Pseudomonadota</taxon>
        <taxon>Betaproteobacteria</taxon>
        <taxon>Burkholderiales</taxon>
        <taxon>Burkholderiaceae</taxon>
        <taxon>Caballeronia</taxon>
    </lineage>
</organism>
<evidence type="ECO:0000313" key="4">
    <source>
        <dbReference type="Proteomes" id="UP000054683"/>
    </source>
</evidence>
<evidence type="ECO:0000313" key="3">
    <source>
        <dbReference type="EMBL" id="SAL35822.1"/>
    </source>
</evidence>
<sequence>MKPTTIRQTQLAAAACIILTFAGCGVGQAVKSGTVDAAKWAFTTQVKTMNLDFVSRSSSNTSGTGQSLSTVVRIYQLKTPQAFDQLDYAQLQTNDIDALKADLLGSTDLVLRPNANASISEPMSDDAEYVGIVAFFRDDGRDAKWKLVLPKKQWKKTDPVKVEVRDSSLSVAGIGTEAFKRHSAPQTVNSPQTASPSAPQPVRPGGTPSVKPVSKTAPVGDDWAQPA</sequence>
<dbReference type="EMBL" id="FCOK02000020">
    <property type="protein sequence ID" value="SAL35822.1"/>
    <property type="molecule type" value="Genomic_DNA"/>
</dbReference>
<feature type="chain" id="PRO_5008501705" evidence="2">
    <location>
        <begin position="23"/>
        <end position="227"/>
    </location>
</feature>
<protein>
    <submittedName>
        <fullName evidence="3">Lipoprotein</fullName>
    </submittedName>
</protein>
<evidence type="ECO:0000256" key="1">
    <source>
        <dbReference type="SAM" id="MobiDB-lite"/>
    </source>
</evidence>
<gene>
    <name evidence="3" type="ORF">AWB69_03374</name>
</gene>
<dbReference type="AlphaFoldDB" id="A0A158GUW0"/>
<proteinExistence type="predicted"/>
<keyword evidence="2" id="KW-0732">Signal</keyword>
<dbReference type="PANTHER" id="PTHR37625">
    <property type="entry name" value="OUTER MEMBRANE LIPOPROTEIN-RELATED"/>
    <property type="match status" value="1"/>
</dbReference>
<name>A0A158GUW0_9BURK</name>